<evidence type="ECO:0000313" key="8">
    <source>
        <dbReference type="EMBL" id="PTE22694.1"/>
    </source>
</evidence>
<name>A0A2T4JXQ8_9RHOB</name>
<dbReference type="GO" id="GO:0016887">
    <property type="term" value="F:ATP hydrolysis activity"/>
    <property type="evidence" value="ECO:0007669"/>
    <property type="project" value="InterPro"/>
</dbReference>
<dbReference type="EMBL" id="PZKG01000017">
    <property type="protein sequence ID" value="PTE22694.1"/>
    <property type="molecule type" value="Genomic_DNA"/>
</dbReference>
<dbReference type="InterPro" id="IPR050107">
    <property type="entry name" value="ABC_carbohydrate_import_ATPase"/>
</dbReference>
<dbReference type="OrthoDB" id="7875923at2"/>
<feature type="non-terminal residue" evidence="8">
    <location>
        <position position="60"/>
    </location>
</feature>
<keyword evidence="1" id="KW-0813">Transport</keyword>
<keyword evidence="4 8" id="KW-0067">ATP-binding</keyword>
<feature type="domain" description="ABC transporter" evidence="7">
    <location>
        <begin position="21"/>
        <end position="60"/>
    </location>
</feature>
<comment type="caution">
    <text evidence="8">The sequence shown here is derived from an EMBL/GenBank/DDBJ whole genome shotgun (WGS) entry which is preliminary data.</text>
</comment>
<keyword evidence="2" id="KW-1003">Cell membrane</keyword>
<keyword evidence="9" id="KW-1185">Reference proteome</keyword>
<dbReference type="Pfam" id="PF00005">
    <property type="entry name" value="ABC_tran"/>
    <property type="match status" value="1"/>
</dbReference>
<reference evidence="8 9" key="1">
    <citation type="submission" date="2018-03" db="EMBL/GenBank/DDBJ databases">
        <title>Cereibacter changlensis.</title>
        <authorList>
            <person name="Meyer T.E."/>
            <person name="Miller S."/>
            <person name="Lodha T."/>
            <person name="Gandham S."/>
            <person name="Chintalapati S."/>
            <person name="Chintalapati V.R."/>
        </authorList>
    </citation>
    <scope>NUCLEOTIDE SEQUENCE [LARGE SCALE GENOMIC DNA]</scope>
    <source>
        <strain evidence="8 9">JA139</strain>
    </source>
</reference>
<dbReference type="PANTHER" id="PTHR43790">
    <property type="entry name" value="CARBOHYDRATE TRANSPORT ATP-BINDING PROTEIN MG119-RELATED"/>
    <property type="match status" value="1"/>
</dbReference>
<dbReference type="InterPro" id="IPR027417">
    <property type="entry name" value="P-loop_NTPase"/>
</dbReference>
<sequence>MSEPVLAIRQVSRSFGPVQVLHGVDFDLRPGEVHALIGENGAGKSTTMKILSGFLAPTEG</sequence>
<protein>
    <submittedName>
        <fullName evidence="8">ABC transporter ATP-binding protein</fullName>
    </submittedName>
</protein>
<evidence type="ECO:0000313" key="9">
    <source>
        <dbReference type="Proteomes" id="UP000241010"/>
    </source>
</evidence>
<evidence type="ECO:0000256" key="4">
    <source>
        <dbReference type="ARBA" id="ARBA00022840"/>
    </source>
</evidence>
<keyword evidence="5" id="KW-1278">Translocase</keyword>
<proteinExistence type="predicted"/>
<dbReference type="SUPFAM" id="SSF52540">
    <property type="entry name" value="P-loop containing nucleoside triphosphate hydrolases"/>
    <property type="match status" value="1"/>
</dbReference>
<keyword evidence="3" id="KW-0547">Nucleotide-binding</keyword>
<evidence type="ECO:0000256" key="2">
    <source>
        <dbReference type="ARBA" id="ARBA00022475"/>
    </source>
</evidence>
<evidence type="ECO:0000259" key="7">
    <source>
        <dbReference type="Pfam" id="PF00005"/>
    </source>
</evidence>
<evidence type="ECO:0000256" key="1">
    <source>
        <dbReference type="ARBA" id="ARBA00022448"/>
    </source>
</evidence>
<dbReference type="AlphaFoldDB" id="A0A2T4JXQ8"/>
<dbReference type="RefSeq" id="WP_146170561.1">
    <property type="nucleotide sequence ID" value="NZ_PZKG01000017.1"/>
</dbReference>
<dbReference type="Proteomes" id="UP000241010">
    <property type="component" value="Unassembled WGS sequence"/>
</dbReference>
<dbReference type="Gene3D" id="3.40.50.300">
    <property type="entry name" value="P-loop containing nucleotide triphosphate hydrolases"/>
    <property type="match status" value="1"/>
</dbReference>
<evidence type="ECO:0000256" key="6">
    <source>
        <dbReference type="ARBA" id="ARBA00023136"/>
    </source>
</evidence>
<dbReference type="GO" id="GO:0005524">
    <property type="term" value="F:ATP binding"/>
    <property type="evidence" value="ECO:0007669"/>
    <property type="project" value="UniProtKB-KW"/>
</dbReference>
<dbReference type="InterPro" id="IPR003439">
    <property type="entry name" value="ABC_transporter-like_ATP-bd"/>
</dbReference>
<dbReference type="PANTHER" id="PTHR43790:SF3">
    <property type="entry name" value="D-ALLOSE IMPORT ATP-BINDING PROTEIN ALSA-RELATED"/>
    <property type="match status" value="1"/>
</dbReference>
<accession>A0A2T4JXQ8</accession>
<organism evidence="8 9">
    <name type="scientific">Cereibacter changlensis JA139</name>
    <dbReference type="NCBI Taxonomy" id="1188249"/>
    <lineage>
        <taxon>Bacteria</taxon>
        <taxon>Pseudomonadati</taxon>
        <taxon>Pseudomonadota</taxon>
        <taxon>Alphaproteobacteria</taxon>
        <taxon>Rhodobacterales</taxon>
        <taxon>Paracoccaceae</taxon>
        <taxon>Cereibacter</taxon>
    </lineage>
</organism>
<evidence type="ECO:0000256" key="3">
    <source>
        <dbReference type="ARBA" id="ARBA00022741"/>
    </source>
</evidence>
<evidence type="ECO:0000256" key="5">
    <source>
        <dbReference type="ARBA" id="ARBA00022967"/>
    </source>
</evidence>
<gene>
    <name evidence="8" type="ORF">C5F48_06050</name>
</gene>
<keyword evidence="6" id="KW-0472">Membrane</keyword>